<gene>
    <name evidence="3" type="ORF">RDWZM_006594</name>
</gene>
<dbReference type="GO" id="GO:0016746">
    <property type="term" value="F:acyltransferase activity"/>
    <property type="evidence" value="ECO:0007669"/>
    <property type="project" value="UniProtKB-KW"/>
</dbReference>
<reference evidence="3" key="1">
    <citation type="submission" date="2022-12" db="EMBL/GenBank/DDBJ databases">
        <title>Genome assemblies of Blomia tropicalis.</title>
        <authorList>
            <person name="Cui Y."/>
        </authorList>
    </citation>
    <scope>NUCLEOTIDE SEQUENCE</scope>
    <source>
        <tissue evidence="3">Adult mites</tissue>
    </source>
</reference>
<proteinExistence type="predicted"/>
<dbReference type="Pfam" id="PF00755">
    <property type="entry name" value="Carn_acyltransf"/>
    <property type="match status" value="1"/>
</dbReference>
<dbReference type="InterPro" id="IPR000542">
    <property type="entry name" value="Carn_acyl_trans"/>
</dbReference>
<evidence type="ECO:0000313" key="4">
    <source>
        <dbReference type="Proteomes" id="UP001142055"/>
    </source>
</evidence>
<organism evidence="3 4">
    <name type="scientific">Blomia tropicalis</name>
    <name type="common">Mite</name>
    <dbReference type="NCBI Taxonomy" id="40697"/>
    <lineage>
        <taxon>Eukaryota</taxon>
        <taxon>Metazoa</taxon>
        <taxon>Ecdysozoa</taxon>
        <taxon>Arthropoda</taxon>
        <taxon>Chelicerata</taxon>
        <taxon>Arachnida</taxon>
        <taxon>Acari</taxon>
        <taxon>Acariformes</taxon>
        <taxon>Sarcoptiformes</taxon>
        <taxon>Astigmata</taxon>
        <taxon>Glycyphagoidea</taxon>
        <taxon>Echimyopodidae</taxon>
        <taxon>Blomia</taxon>
    </lineage>
</organism>
<sequence>MNIYPNWLSEQSKLRKLKQTLKCREPLPIRSNPAFVFPSISQKSFSNNFLIEYISAMILAIIDYRSKLIKENLDESIRMFGSSRIPGNEIDSHHFTELSNEFTVVFSRQFNFFQIRLNTNMQEGEMFFILKKCVEFILGYKNFSNVSFGSLSTLPRTDFALGCQFLNGNGLQKLRESQFLVNLDHVDENMSEDDLKKHIFASNQDNVGNRWFDKSIQLIIVLGSDSSDKMNHLLASGICYENSLVEMSSVLKLAKHGIDYLSKFNPKMEIEPEAIGSKDGDRFMFNMEKINLTRLDKIEVIKAAANEFALVKYKQSLDAFYLKTFIFDYYGRKFIENVQCDPESWIHVAIHFALRQFRTKDQENYEYGVLTDEVLDYFDDPFSEEKLRLAIESHQFYRYLQENGYNVENIMQTYNEIVNENTSSFDENVTILFKKLLNNPLIKHIEKSVVYSKQIEIESNYFGLIHISGVPMNSLVCDYQFLENGAIQFVVGCCQNQELKFVDNLCQTLVQMKSCIN</sequence>
<dbReference type="InterPro" id="IPR042231">
    <property type="entry name" value="Cho/carn_acyl_trans_2"/>
</dbReference>
<keyword evidence="1" id="KW-0012">Acyltransferase</keyword>
<feature type="domain" description="Choline/carnitine acyltransferase" evidence="2">
    <location>
        <begin position="21"/>
        <end position="366"/>
    </location>
</feature>
<dbReference type="Gene3D" id="3.30.559.70">
    <property type="entry name" value="Choline/Carnitine o-acyltransferase, domain 2"/>
    <property type="match status" value="1"/>
</dbReference>
<evidence type="ECO:0000259" key="2">
    <source>
        <dbReference type="Pfam" id="PF00755"/>
    </source>
</evidence>
<keyword evidence="4" id="KW-1185">Reference proteome</keyword>
<keyword evidence="1" id="KW-0808">Transferase</keyword>
<dbReference type="PANTHER" id="PTHR22589:SF103">
    <property type="entry name" value="CARNITINE O-ACETYL-TRANSFERASE, ISOFORM A-RELATED"/>
    <property type="match status" value="1"/>
</dbReference>
<evidence type="ECO:0000256" key="1">
    <source>
        <dbReference type="ARBA" id="ARBA00023315"/>
    </source>
</evidence>
<dbReference type="InterPro" id="IPR039551">
    <property type="entry name" value="Cho/carn_acyl_trans"/>
</dbReference>
<comment type="caution">
    <text evidence="3">The sequence shown here is derived from an EMBL/GenBank/DDBJ whole genome shotgun (WGS) entry which is preliminary data.</text>
</comment>
<protein>
    <recommendedName>
        <fullName evidence="2">Choline/carnitine acyltransferase domain-containing protein</fullName>
    </recommendedName>
</protein>
<dbReference type="AlphaFoldDB" id="A0A9Q0MA52"/>
<name>A0A9Q0MA52_BLOTA</name>
<dbReference type="EMBL" id="JAPWDV010000002">
    <property type="protein sequence ID" value="KAJ6220782.1"/>
    <property type="molecule type" value="Genomic_DNA"/>
</dbReference>
<dbReference type="SUPFAM" id="SSF52777">
    <property type="entry name" value="CoA-dependent acyltransferases"/>
    <property type="match status" value="2"/>
</dbReference>
<evidence type="ECO:0000313" key="3">
    <source>
        <dbReference type="EMBL" id="KAJ6220782.1"/>
    </source>
</evidence>
<dbReference type="PANTHER" id="PTHR22589">
    <property type="entry name" value="CARNITINE O-ACYLTRANSFERASE"/>
    <property type="match status" value="1"/>
</dbReference>
<dbReference type="Proteomes" id="UP001142055">
    <property type="component" value="Chromosome 2"/>
</dbReference>
<accession>A0A9Q0MA52</accession>